<organism evidence="7 8">
    <name type="scientific">Streptomyces hydrogenans</name>
    <dbReference type="NCBI Taxonomy" id="1873719"/>
    <lineage>
        <taxon>Bacteria</taxon>
        <taxon>Bacillati</taxon>
        <taxon>Actinomycetota</taxon>
        <taxon>Actinomycetes</taxon>
        <taxon>Kitasatosporales</taxon>
        <taxon>Streptomycetaceae</taxon>
        <taxon>Streptomyces</taxon>
    </lineage>
</organism>
<evidence type="ECO:0008006" key="9">
    <source>
        <dbReference type="Google" id="ProtNLM"/>
    </source>
</evidence>
<protein>
    <recommendedName>
        <fullName evidence="9">Choice-of-anchor A family protein</fullName>
    </recommendedName>
</protein>
<reference evidence="7" key="1">
    <citation type="submission" date="2024-05" db="EMBL/GenBank/DDBJ databases">
        <title>Whole genome shotgun sequence of Streptomyces hydrogenans NBRC 13475.</title>
        <authorList>
            <person name="Komaki H."/>
            <person name="Tamura T."/>
        </authorList>
    </citation>
    <scope>NUCLEOTIDE SEQUENCE</scope>
    <source>
        <strain evidence="7">NBRC 13475</strain>
    </source>
</reference>
<keyword evidence="8" id="KW-1185">Reference proteome</keyword>
<dbReference type="InterPro" id="IPR013783">
    <property type="entry name" value="Ig-like_fold"/>
</dbReference>
<dbReference type="InterPro" id="IPR026588">
    <property type="entry name" value="Choice_anch_A"/>
</dbReference>
<evidence type="ECO:0000259" key="6">
    <source>
        <dbReference type="Pfam" id="PF20597"/>
    </source>
</evidence>
<dbReference type="Proteomes" id="UP001052739">
    <property type="component" value="Unassembled WGS sequence"/>
</dbReference>
<feature type="domain" description="SpaA-like prealbumin fold" evidence="5">
    <location>
        <begin position="383"/>
        <end position="464"/>
    </location>
</feature>
<feature type="domain" description="SpaA-like prealbumin fold" evidence="5">
    <location>
        <begin position="607"/>
        <end position="690"/>
    </location>
</feature>
<feature type="compositionally biased region" description="Basic and acidic residues" evidence="4">
    <location>
        <begin position="708"/>
        <end position="726"/>
    </location>
</feature>
<keyword evidence="2" id="KW-0964">Secreted</keyword>
<dbReference type="Gene3D" id="2.60.40.10">
    <property type="entry name" value="Immunoglobulins"/>
    <property type="match status" value="3"/>
</dbReference>
<proteinExistence type="inferred from homology"/>
<feature type="region of interest" description="Disordered" evidence="4">
    <location>
        <begin position="708"/>
        <end position="749"/>
    </location>
</feature>
<feature type="compositionally biased region" description="Acidic residues" evidence="4">
    <location>
        <begin position="729"/>
        <end position="740"/>
    </location>
</feature>
<evidence type="ECO:0000256" key="3">
    <source>
        <dbReference type="ARBA" id="ARBA00022729"/>
    </source>
</evidence>
<feature type="region of interest" description="Disordered" evidence="4">
    <location>
        <begin position="1"/>
        <end position="24"/>
    </location>
</feature>
<comment type="similarity">
    <text evidence="1">Belongs to the serine-aspartate repeat-containing protein (SDr) family.</text>
</comment>
<evidence type="ECO:0000259" key="5">
    <source>
        <dbReference type="Pfam" id="PF17802"/>
    </source>
</evidence>
<dbReference type="Pfam" id="PF20597">
    <property type="entry name" value="pAdhesive_15"/>
    <property type="match status" value="1"/>
</dbReference>
<keyword evidence="3" id="KW-0732">Signal</keyword>
<name>A0ABQ3P593_9ACTN</name>
<dbReference type="EMBL" id="BNDW01000004">
    <property type="protein sequence ID" value="GHI20185.1"/>
    <property type="molecule type" value="Genomic_DNA"/>
</dbReference>
<dbReference type="PANTHER" id="PTHR36108">
    <property type="entry name" value="COLOSSIN-B-RELATED"/>
    <property type="match status" value="1"/>
</dbReference>
<evidence type="ECO:0000256" key="4">
    <source>
        <dbReference type="SAM" id="MobiDB-lite"/>
    </source>
</evidence>
<feature type="domain" description="SpaA-like prealbumin fold" evidence="5">
    <location>
        <begin position="494"/>
        <end position="575"/>
    </location>
</feature>
<evidence type="ECO:0000256" key="2">
    <source>
        <dbReference type="ARBA" id="ARBA00022525"/>
    </source>
</evidence>
<sequence length="749" mass="77176">MVGLPRRSETPRMTNPTTRHPARPWWRAGSTGLACALVLASAPALVLGPAAAPAAAAGLPGGLGPCDPGDPPCPSPFPQIDNDPIKGRDDAVNIYVGDDFLVRGRAAEAEGRVVVLGAFDMNKAEGGVYNVGEVGVGSKVPPSVDADWLTTGGNITVATGQRLLAEAGVVRHAGTVTGDVESTLEQDDDATAPFTGLRDQLTAASRCYARVDGAPRTPTGTAVNQGGQTLFTGDGSSALQIFTVDFDMVGANGGQQGIVFEKIPAGATILVNVLGADRALNTYSGGIADTDDPLNAYRERLLWNFPDAKTVDLAGTGQFQGSFLIGDQASSTTVTLPGINGRFFTTGSLTHTTAASGGGGQEFHAYPFTGDLPNCDTPQDVTGEVRVLKTDAETGATLPGAGFQLWEETNGVPGLQTLGINPDTTVGSPCTTGADGVCSRTVETGTYYWQETDAPDGYDLPAQPVFGPLVLTEENASAGVSVTAANSRTPVVTGEVRVAKTDAESGAPLPGATFRLWEETNGVPGLQTGGADPDTTVDGPCTTGADGVCARTVETGTYYWQETDAPDGYDLPAQPVFGPLVLTEENASAGVSVTAGNSRTPVPPGSGSVRLLKTDAESGLPLRGATFELWEETNGRDGLQTGGADPDTRVGAPCTTGFTGLCGFGDLDHGTYYLRETAVPDGYDLPRDPVSGPYVVSADQEAVFVPLENHRGEDPGPDPCEPKGYGDEGYGDEGYGDDCPDGGRHGVRA</sequence>
<evidence type="ECO:0000313" key="8">
    <source>
        <dbReference type="Proteomes" id="UP001052739"/>
    </source>
</evidence>
<accession>A0ABQ3P593</accession>
<evidence type="ECO:0000256" key="1">
    <source>
        <dbReference type="ARBA" id="ARBA00007257"/>
    </source>
</evidence>
<dbReference type="InterPro" id="IPR041033">
    <property type="entry name" value="SpaA_PFL_dom_1"/>
</dbReference>
<dbReference type="NCBIfam" id="TIGR04215">
    <property type="entry name" value="choice_anch_A"/>
    <property type="match status" value="1"/>
</dbReference>
<feature type="compositionally biased region" description="Basic and acidic residues" evidence="4">
    <location>
        <begin position="1"/>
        <end position="10"/>
    </location>
</feature>
<dbReference type="Pfam" id="PF17802">
    <property type="entry name" value="SpaA"/>
    <property type="match status" value="3"/>
</dbReference>
<gene>
    <name evidence="7" type="ORF">Shyd_15560</name>
</gene>
<comment type="caution">
    <text evidence="7">The sequence shown here is derived from an EMBL/GenBank/DDBJ whole genome shotgun (WGS) entry which is preliminary data.</text>
</comment>
<feature type="domain" description="Choice-of-anchor A" evidence="6">
    <location>
        <begin position="93"/>
        <end position="324"/>
    </location>
</feature>
<evidence type="ECO:0000313" key="7">
    <source>
        <dbReference type="EMBL" id="GHI20185.1"/>
    </source>
</evidence>
<dbReference type="PANTHER" id="PTHR36108:SF13">
    <property type="entry name" value="COLOSSIN-B-RELATED"/>
    <property type="match status" value="1"/>
</dbReference>